<proteinExistence type="inferred from homology"/>
<keyword evidence="8 12" id="KW-0472">Membrane</keyword>
<evidence type="ECO:0000313" key="14">
    <source>
        <dbReference type="Proteomes" id="UP000032214"/>
    </source>
</evidence>
<dbReference type="InterPro" id="IPR000462">
    <property type="entry name" value="CDP-OH_P_trans"/>
</dbReference>
<dbReference type="PROSITE" id="PS00379">
    <property type="entry name" value="CDP_ALCOHOL_P_TRANSF"/>
    <property type="match status" value="1"/>
</dbReference>
<keyword evidence="10" id="KW-1208">Phospholipid metabolism</keyword>
<dbReference type="GO" id="GO:0016020">
    <property type="term" value="C:membrane"/>
    <property type="evidence" value="ECO:0007669"/>
    <property type="project" value="UniProtKB-SubCell"/>
</dbReference>
<evidence type="ECO:0000256" key="7">
    <source>
        <dbReference type="ARBA" id="ARBA00023098"/>
    </source>
</evidence>
<feature type="transmembrane region" description="Helical" evidence="12">
    <location>
        <begin position="51"/>
        <end position="76"/>
    </location>
</feature>
<dbReference type="eggNOG" id="COG0558">
    <property type="taxonomic scope" value="Bacteria"/>
</dbReference>
<dbReference type="AlphaFoldDB" id="A0A0D2JLW5"/>
<evidence type="ECO:0000256" key="6">
    <source>
        <dbReference type="ARBA" id="ARBA00022989"/>
    </source>
</evidence>
<dbReference type="Gene3D" id="1.20.120.1760">
    <property type="match status" value="1"/>
</dbReference>
<dbReference type="Proteomes" id="UP000032214">
    <property type="component" value="Unassembled WGS sequence"/>
</dbReference>
<dbReference type="InterPro" id="IPR048254">
    <property type="entry name" value="CDP_ALCOHOL_P_TRANSF_CS"/>
</dbReference>
<evidence type="ECO:0000256" key="12">
    <source>
        <dbReference type="SAM" id="Phobius"/>
    </source>
</evidence>
<dbReference type="GO" id="GO:0008444">
    <property type="term" value="F:CDP-diacylglycerol-glycerol-3-phosphate 3-phosphatidyltransferase activity"/>
    <property type="evidence" value="ECO:0007669"/>
    <property type="project" value="InterPro"/>
</dbReference>
<dbReference type="GO" id="GO:0046474">
    <property type="term" value="P:glycerophospholipid biosynthetic process"/>
    <property type="evidence" value="ECO:0007669"/>
    <property type="project" value="TreeGrafter"/>
</dbReference>
<dbReference type="STRING" id="1306947.J120_03470"/>
<dbReference type="EMBL" id="ARQD01000002">
    <property type="protein sequence ID" value="KIX85333.1"/>
    <property type="molecule type" value="Genomic_DNA"/>
</dbReference>
<keyword evidence="3" id="KW-0444">Lipid biosynthesis</keyword>
<keyword evidence="5 12" id="KW-0812">Transmembrane</keyword>
<evidence type="ECO:0000256" key="9">
    <source>
        <dbReference type="ARBA" id="ARBA00023209"/>
    </source>
</evidence>
<protein>
    <recommendedName>
        <fullName evidence="15">CDP-diacylglycerol--glycerol-3-phosphate 3-phosphatidyltransferase</fullName>
    </recommendedName>
</protein>
<evidence type="ECO:0008006" key="15">
    <source>
        <dbReference type="Google" id="ProtNLM"/>
    </source>
</evidence>
<comment type="subcellular location">
    <subcellularLocation>
        <location evidence="1">Membrane</location>
        <topology evidence="1">Multi-pass membrane protein</topology>
    </subcellularLocation>
</comment>
<reference evidence="13 14" key="1">
    <citation type="journal article" date="2013" name="Proc. Natl. Acad. Sci. U.S.A.">
        <title>Candidate phylum TM6 genome recovered from a hospital sink biofilm provides genomic insights into this uncultivated phylum.</title>
        <authorList>
            <person name="McLean J.S."/>
            <person name="Lombardo M.J."/>
            <person name="Badger J.H."/>
            <person name="Edlund A."/>
            <person name="Novotny M."/>
            <person name="Yee-Greenbaum J."/>
            <person name="Vyahhi N."/>
            <person name="Hall A.P."/>
            <person name="Yang Y."/>
            <person name="Dupont C.L."/>
            <person name="Ziegler M.G."/>
            <person name="Chitsaz H."/>
            <person name="Allen A.E."/>
            <person name="Yooseph S."/>
            <person name="Tesler G."/>
            <person name="Pevzner P.A."/>
            <person name="Friedman R.M."/>
            <person name="Nealson K.H."/>
            <person name="Venter J.C."/>
            <person name="Lasken R.S."/>
        </authorList>
    </citation>
    <scope>NUCLEOTIDE SEQUENCE [LARGE SCALE GENOMIC DNA]</scope>
    <source>
        <strain evidence="13 14">TM6SC1</strain>
    </source>
</reference>
<name>A0A0D2JLW5_9BACT</name>
<accession>A0A0D2JLW5</accession>
<gene>
    <name evidence="13" type="ORF">J120_03470</name>
</gene>
<dbReference type="PANTHER" id="PTHR14269:SF62">
    <property type="entry name" value="CDP-DIACYLGLYCEROL--GLYCEROL-3-PHOSPHATE 3-PHOSPHATIDYLTRANSFERASE 1, CHLOROPLASTIC"/>
    <property type="match status" value="1"/>
</dbReference>
<evidence type="ECO:0000256" key="1">
    <source>
        <dbReference type="ARBA" id="ARBA00004141"/>
    </source>
</evidence>
<dbReference type="PIRSF" id="PIRSF000847">
    <property type="entry name" value="Phos_ph_gly_syn"/>
    <property type="match status" value="1"/>
</dbReference>
<keyword evidence="6 12" id="KW-1133">Transmembrane helix</keyword>
<evidence type="ECO:0000256" key="4">
    <source>
        <dbReference type="ARBA" id="ARBA00022679"/>
    </source>
</evidence>
<comment type="caution">
    <text evidence="13">The sequence shown here is derived from an EMBL/GenBank/DDBJ whole genome shotgun (WGS) entry which is preliminary data.</text>
</comment>
<comment type="similarity">
    <text evidence="2 11">Belongs to the CDP-alcohol phosphatidyltransferase class-I family.</text>
</comment>
<evidence type="ECO:0000256" key="10">
    <source>
        <dbReference type="ARBA" id="ARBA00023264"/>
    </source>
</evidence>
<keyword evidence="4 11" id="KW-0808">Transferase</keyword>
<feature type="transmembrane region" description="Helical" evidence="12">
    <location>
        <begin position="12"/>
        <end position="31"/>
    </location>
</feature>
<keyword evidence="14" id="KW-1185">Reference proteome</keyword>
<feature type="transmembrane region" description="Helical" evidence="12">
    <location>
        <begin position="127"/>
        <end position="152"/>
    </location>
</feature>
<dbReference type="InterPro" id="IPR050324">
    <property type="entry name" value="CDP-alcohol_PTase-I"/>
</dbReference>
<evidence type="ECO:0000256" key="2">
    <source>
        <dbReference type="ARBA" id="ARBA00010441"/>
    </source>
</evidence>
<dbReference type="Pfam" id="PF01066">
    <property type="entry name" value="CDP-OH_P_transf"/>
    <property type="match status" value="1"/>
</dbReference>
<evidence type="ECO:0000256" key="3">
    <source>
        <dbReference type="ARBA" id="ARBA00022516"/>
    </source>
</evidence>
<dbReference type="InterPro" id="IPR004570">
    <property type="entry name" value="Phosphatidylglycerol_P_synth"/>
</dbReference>
<dbReference type="InterPro" id="IPR043130">
    <property type="entry name" value="CDP-OH_PTrfase_TM_dom"/>
</dbReference>
<evidence type="ECO:0000256" key="8">
    <source>
        <dbReference type="ARBA" id="ARBA00023136"/>
    </source>
</evidence>
<organism evidence="13 14">
    <name type="scientific">candidate division TM6 bacterium JCVI TM6SC1</name>
    <dbReference type="NCBI Taxonomy" id="1306947"/>
    <lineage>
        <taxon>Bacteria</taxon>
        <taxon>Candidatus Babelota</taxon>
        <taxon>Vermiphilus</taxon>
    </lineage>
</organism>
<keyword evidence="9" id="KW-0594">Phospholipid biosynthesis</keyword>
<dbReference type="PANTHER" id="PTHR14269">
    <property type="entry name" value="CDP-DIACYLGLYCEROL--GLYCEROL-3-PHOSPHATE 3-PHOSPHATIDYLTRANSFERASE-RELATED"/>
    <property type="match status" value="1"/>
</dbReference>
<sequence length="162" mass="18403">MYFINNTAGSILIALLFIMFAVTDFFDGYVARTYNLQSELGAQLDPIADKFFIISTYISLLYVNRMGLALCLIIVLRELFVMSVRQIALESGFAIKVNGFGKAKTLFQCVLAVERIMYNILIPNVTFMIYVDWILVMLALILTIYSGLVYAYGLHQRINLIN</sequence>
<evidence type="ECO:0000256" key="5">
    <source>
        <dbReference type="ARBA" id="ARBA00022692"/>
    </source>
</evidence>
<evidence type="ECO:0000256" key="11">
    <source>
        <dbReference type="RuleBase" id="RU003750"/>
    </source>
</evidence>
<evidence type="ECO:0000313" key="13">
    <source>
        <dbReference type="EMBL" id="KIX85333.1"/>
    </source>
</evidence>
<keyword evidence="7" id="KW-0443">Lipid metabolism</keyword>